<dbReference type="EMBL" id="JAYJLD010000008">
    <property type="protein sequence ID" value="MEB3101548.1"/>
    <property type="molecule type" value="Genomic_DNA"/>
</dbReference>
<evidence type="ECO:0000313" key="2">
    <source>
        <dbReference type="Proteomes" id="UP001310386"/>
    </source>
</evidence>
<keyword evidence="2" id="KW-1185">Reference proteome</keyword>
<evidence type="ECO:0000313" key="1">
    <source>
        <dbReference type="EMBL" id="MEB3101548.1"/>
    </source>
</evidence>
<sequence>MAKKIQKNHSQKQVKIKAFVPYEVDYACGYDWFPYYYYGYPYWY</sequence>
<organism evidence="1 2">
    <name type="scientific">Ferviditalea candida</name>
    <dbReference type="NCBI Taxonomy" id="3108399"/>
    <lineage>
        <taxon>Bacteria</taxon>
        <taxon>Bacillati</taxon>
        <taxon>Bacillota</taxon>
        <taxon>Bacilli</taxon>
        <taxon>Bacillales</taxon>
        <taxon>Paenibacillaceae</taxon>
        <taxon>Ferviditalea</taxon>
    </lineage>
</organism>
<proteinExistence type="predicted"/>
<protein>
    <submittedName>
        <fullName evidence="1">Uncharacterized protein</fullName>
    </submittedName>
</protein>
<dbReference type="Proteomes" id="UP001310386">
    <property type="component" value="Unassembled WGS sequence"/>
</dbReference>
<comment type="caution">
    <text evidence="1">The sequence shown here is derived from an EMBL/GenBank/DDBJ whole genome shotgun (WGS) entry which is preliminary data.</text>
</comment>
<name>A0ABU5ZGB6_9BACL</name>
<reference evidence="1" key="1">
    <citation type="submission" date="2023-12" db="EMBL/GenBank/DDBJ databases">
        <title>Fervidustalea candida gen. nov., sp. nov., a novel member of the family Paenibacillaceae isolated from a geothermal area.</title>
        <authorList>
            <person name="Li W.-J."/>
            <person name="Jiao J.-Y."/>
            <person name="Chen Y."/>
        </authorList>
    </citation>
    <scope>NUCLEOTIDE SEQUENCE</scope>
    <source>
        <strain evidence="1">SYSU GA230002</strain>
    </source>
</reference>
<dbReference type="RefSeq" id="WP_371753665.1">
    <property type="nucleotide sequence ID" value="NZ_JAYJLD010000008.1"/>
</dbReference>
<accession>A0ABU5ZGB6</accession>
<gene>
    <name evidence="1" type="ORF">VF724_07720</name>
</gene>